<dbReference type="AlphaFoldDB" id="A0A151PDF8"/>
<keyword evidence="2" id="KW-1185">Reference proteome</keyword>
<dbReference type="Proteomes" id="UP000050525">
    <property type="component" value="Unassembled WGS sequence"/>
</dbReference>
<accession>A0A151PDF8</accession>
<reference evidence="1 2" key="1">
    <citation type="journal article" date="2012" name="Genome Biol.">
        <title>Sequencing three crocodilian genomes to illuminate the evolution of archosaurs and amniotes.</title>
        <authorList>
            <person name="St John J.A."/>
            <person name="Braun E.L."/>
            <person name="Isberg S.R."/>
            <person name="Miles L.G."/>
            <person name="Chong A.Y."/>
            <person name="Gongora J."/>
            <person name="Dalzell P."/>
            <person name="Moran C."/>
            <person name="Bed'hom B."/>
            <person name="Abzhanov A."/>
            <person name="Burgess S.C."/>
            <person name="Cooksey A.M."/>
            <person name="Castoe T.A."/>
            <person name="Crawford N.G."/>
            <person name="Densmore L.D."/>
            <person name="Drew J.C."/>
            <person name="Edwards S.V."/>
            <person name="Faircloth B.C."/>
            <person name="Fujita M.K."/>
            <person name="Greenwold M.J."/>
            <person name="Hoffmann F.G."/>
            <person name="Howard J.M."/>
            <person name="Iguchi T."/>
            <person name="Janes D.E."/>
            <person name="Khan S.Y."/>
            <person name="Kohno S."/>
            <person name="de Koning A.J."/>
            <person name="Lance S.L."/>
            <person name="McCarthy F.M."/>
            <person name="McCormack J.E."/>
            <person name="Merchant M.E."/>
            <person name="Peterson D.G."/>
            <person name="Pollock D.D."/>
            <person name="Pourmand N."/>
            <person name="Raney B.J."/>
            <person name="Roessler K.A."/>
            <person name="Sanford J.R."/>
            <person name="Sawyer R.H."/>
            <person name="Schmidt C.J."/>
            <person name="Triplett E.W."/>
            <person name="Tuberville T.D."/>
            <person name="Venegas-Anaya M."/>
            <person name="Howard J.T."/>
            <person name="Jarvis E.D."/>
            <person name="Guillette L.J.Jr."/>
            <person name="Glenn T.C."/>
            <person name="Green R.E."/>
            <person name="Ray D.A."/>
        </authorList>
    </citation>
    <scope>NUCLEOTIDE SEQUENCE [LARGE SCALE GENOMIC DNA]</scope>
    <source>
        <strain evidence="1">KSC_2009_1</strain>
    </source>
</reference>
<evidence type="ECO:0000313" key="2">
    <source>
        <dbReference type="Proteomes" id="UP000050525"/>
    </source>
</evidence>
<protein>
    <submittedName>
        <fullName evidence="1">Uncharacterized protein</fullName>
    </submittedName>
</protein>
<sequence length="90" mass="9740">MWQQPQRVWLLHGAKTAANGATLCPGLDLACKEPCGLDPAWGRRAVNSAVASRWSQFGARNFSTAFSETDFQDLILGGAKIIRIYSGLSS</sequence>
<evidence type="ECO:0000313" key="1">
    <source>
        <dbReference type="EMBL" id="KYO46979.1"/>
    </source>
</evidence>
<name>A0A151PDF8_ALLMI</name>
<proteinExistence type="predicted"/>
<organism evidence="1 2">
    <name type="scientific">Alligator mississippiensis</name>
    <name type="common">American alligator</name>
    <dbReference type="NCBI Taxonomy" id="8496"/>
    <lineage>
        <taxon>Eukaryota</taxon>
        <taxon>Metazoa</taxon>
        <taxon>Chordata</taxon>
        <taxon>Craniata</taxon>
        <taxon>Vertebrata</taxon>
        <taxon>Euteleostomi</taxon>
        <taxon>Archelosauria</taxon>
        <taxon>Archosauria</taxon>
        <taxon>Crocodylia</taxon>
        <taxon>Alligatoridae</taxon>
        <taxon>Alligatorinae</taxon>
        <taxon>Alligator</taxon>
    </lineage>
</organism>
<comment type="caution">
    <text evidence="1">The sequence shown here is derived from an EMBL/GenBank/DDBJ whole genome shotgun (WGS) entry which is preliminary data.</text>
</comment>
<gene>
    <name evidence="1" type="ORF">Y1Q_0014533</name>
</gene>
<dbReference type="EMBL" id="AKHW03000487">
    <property type="protein sequence ID" value="KYO46979.1"/>
    <property type="molecule type" value="Genomic_DNA"/>
</dbReference>